<name>A0A8S0S4B9_OLEEU</name>
<dbReference type="EMBL" id="CACTIH010003875">
    <property type="protein sequence ID" value="CAA2986609.1"/>
    <property type="molecule type" value="Genomic_DNA"/>
</dbReference>
<dbReference type="InterPro" id="IPR038408">
    <property type="entry name" value="GNK2_sf"/>
</dbReference>
<reference evidence="6 7" key="1">
    <citation type="submission" date="2019-12" db="EMBL/GenBank/DDBJ databases">
        <authorList>
            <person name="Alioto T."/>
            <person name="Alioto T."/>
            <person name="Gomez Garrido J."/>
        </authorList>
    </citation>
    <scope>NUCLEOTIDE SEQUENCE [LARGE SCALE GENOMIC DNA]</scope>
</reference>
<keyword evidence="7" id="KW-1185">Reference proteome</keyword>
<dbReference type="Proteomes" id="UP000594638">
    <property type="component" value="Unassembled WGS sequence"/>
</dbReference>
<evidence type="ECO:0000256" key="2">
    <source>
        <dbReference type="ARBA" id="ARBA00022737"/>
    </source>
</evidence>
<dbReference type="CDD" id="cd23509">
    <property type="entry name" value="Gnk2-like"/>
    <property type="match status" value="2"/>
</dbReference>
<dbReference type="OrthoDB" id="878372at2759"/>
<dbReference type="PROSITE" id="PS51473">
    <property type="entry name" value="GNK2"/>
    <property type="match status" value="2"/>
</dbReference>
<organism evidence="6 7">
    <name type="scientific">Olea europaea subsp. europaea</name>
    <dbReference type="NCBI Taxonomy" id="158383"/>
    <lineage>
        <taxon>Eukaryota</taxon>
        <taxon>Viridiplantae</taxon>
        <taxon>Streptophyta</taxon>
        <taxon>Embryophyta</taxon>
        <taxon>Tracheophyta</taxon>
        <taxon>Spermatophyta</taxon>
        <taxon>Magnoliopsida</taxon>
        <taxon>eudicotyledons</taxon>
        <taxon>Gunneridae</taxon>
        <taxon>Pentapetalae</taxon>
        <taxon>asterids</taxon>
        <taxon>lamiids</taxon>
        <taxon>Lamiales</taxon>
        <taxon>Oleaceae</taxon>
        <taxon>Oleeae</taxon>
        <taxon>Olea</taxon>
    </lineage>
</organism>
<feature type="domain" description="Gnk2-homologous" evidence="5">
    <location>
        <begin position="139"/>
        <end position="248"/>
    </location>
</feature>
<keyword evidence="2" id="KW-0677">Repeat</keyword>
<gene>
    <name evidence="6" type="ORF">OLEA9_A097782</name>
</gene>
<protein>
    <recommendedName>
        <fullName evidence="5">Gnk2-homologous domain-containing protein</fullName>
    </recommendedName>
</protein>
<dbReference type="InterPro" id="IPR002902">
    <property type="entry name" value="GNK2"/>
</dbReference>
<accession>A0A8S0S4B9</accession>
<evidence type="ECO:0000259" key="5">
    <source>
        <dbReference type="PROSITE" id="PS51473"/>
    </source>
</evidence>
<dbReference type="FunFam" id="3.30.430.20:FF:000003">
    <property type="entry name" value="Cysteine-rich RLK (RECEPTOR-like protein kinase) 10"/>
    <property type="match status" value="1"/>
</dbReference>
<keyword evidence="1 4" id="KW-0732">Signal</keyword>
<evidence type="ECO:0000256" key="4">
    <source>
        <dbReference type="SAM" id="SignalP"/>
    </source>
</evidence>
<comment type="caution">
    <text evidence="6">The sequence shown here is derived from an EMBL/GenBank/DDBJ whole genome shotgun (WGS) entry which is preliminary data.</text>
</comment>
<evidence type="ECO:0000313" key="6">
    <source>
        <dbReference type="EMBL" id="CAA2986609.1"/>
    </source>
</evidence>
<dbReference type="PANTHER" id="PTHR32099">
    <property type="entry name" value="CYSTEINE-RICH REPEAT SECRETORY PROTEIN"/>
    <property type="match status" value="1"/>
</dbReference>
<proteinExistence type="predicted"/>
<feature type="signal peptide" evidence="4">
    <location>
        <begin position="1"/>
        <end position="25"/>
    </location>
</feature>
<evidence type="ECO:0000256" key="3">
    <source>
        <dbReference type="SAM" id="MobiDB-lite"/>
    </source>
</evidence>
<sequence>MSSGKWLPSVIFLVCLINLASIVKSQFPTPIFFLYECQNNGNYTRNSMYERNLNTLLSSISPNINANGFYNASMGKNSDRVNLIALCRADLQPSQCREYVKNATEEILKRCPNQKQAILWHEFCMVRYSNEAIFGTLAISPMRSGHSGENVTNTVVFYRELNVLLDSLHDHAASNSSPKKFAAARRDVDDPKHPFIYAFEQCTPDITSEECGDCLNKSAQMIRECCDGARGVRILTPSCYLRFETDQDPFYNKSMVETVSQPPKLSIPSPVPQPAPQRDGESGGVTCPHWNLGLMLFSLFIFIF</sequence>
<feature type="chain" id="PRO_5035867684" description="Gnk2-homologous domain-containing protein" evidence="4">
    <location>
        <begin position="26"/>
        <end position="304"/>
    </location>
</feature>
<evidence type="ECO:0000256" key="1">
    <source>
        <dbReference type="ARBA" id="ARBA00022729"/>
    </source>
</evidence>
<dbReference type="FunFam" id="3.30.430.20:FF:000002">
    <property type="entry name" value="Cysteine-rich receptor-like protein kinase 10"/>
    <property type="match status" value="1"/>
</dbReference>
<feature type="region of interest" description="Disordered" evidence="3">
    <location>
        <begin position="261"/>
        <end position="283"/>
    </location>
</feature>
<evidence type="ECO:0000313" key="7">
    <source>
        <dbReference type="Proteomes" id="UP000594638"/>
    </source>
</evidence>
<dbReference type="Gene3D" id="3.30.430.20">
    <property type="entry name" value="Gnk2 domain, C-X8-C-X2-C motif"/>
    <property type="match status" value="2"/>
</dbReference>
<feature type="domain" description="Gnk2-homologous" evidence="5">
    <location>
        <begin position="31"/>
        <end position="133"/>
    </location>
</feature>
<dbReference type="Pfam" id="PF01657">
    <property type="entry name" value="Stress-antifung"/>
    <property type="match status" value="2"/>
</dbReference>
<dbReference type="AlphaFoldDB" id="A0A8S0S4B9"/>
<dbReference type="PANTHER" id="PTHR32099:SF51">
    <property type="entry name" value="CYSTEINE-RICH RECEPTOR-LIKE PROTEIN KINASE 25 ISOFORM X1"/>
    <property type="match status" value="1"/>
</dbReference>
<dbReference type="Gramene" id="OE9A097782T1">
    <property type="protein sequence ID" value="OE9A097782C1"/>
    <property type="gene ID" value="OE9A097782"/>
</dbReference>